<dbReference type="EMBL" id="CH930235">
    <property type="protein sequence ID" value="EDW04443.1"/>
    <property type="molecule type" value="Genomic_DNA"/>
</dbReference>
<reference evidence="2 3" key="1">
    <citation type="journal article" date="2007" name="Nature">
        <title>Evolution of genes and genomes on the Drosophila phylogeny.</title>
        <authorList>
            <consortium name="Drosophila 12 Genomes Consortium"/>
            <person name="Clark A.G."/>
            <person name="Eisen M.B."/>
            <person name="Smith D.R."/>
            <person name="Bergman C.M."/>
            <person name="Oliver B."/>
            <person name="Markow T.A."/>
            <person name="Kaufman T.C."/>
            <person name="Kellis M."/>
            <person name="Gelbart W."/>
            <person name="Iyer V.N."/>
            <person name="Pollard D.A."/>
            <person name="Sackton T.B."/>
            <person name="Larracuente A.M."/>
            <person name="Singh N.D."/>
            <person name="Abad J.P."/>
            <person name="Abt D.N."/>
            <person name="Adryan B."/>
            <person name="Aguade M."/>
            <person name="Akashi H."/>
            <person name="Anderson W.W."/>
            <person name="Aquadro C.F."/>
            <person name="Ardell D.H."/>
            <person name="Arguello R."/>
            <person name="Artieri C.G."/>
            <person name="Barbash D.A."/>
            <person name="Barker D."/>
            <person name="Barsanti P."/>
            <person name="Batterham P."/>
            <person name="Batzoglou S."/>
            <person name="Begun D."/>
            <person name="Bhutkar A."/>
            <person name="Blanco E."/>
            <person name="Bosak S.A."/>
            <person name="Bradley R.K."/>
            <person name="Brand A.D."/>
            <person name="Brent M.R."/>
            <person name="Brooks A.N."/>
            <person name="Brown R.H."/>
            <person name="Butlin R.K."/>
            <person name="Caggese C."/>
            <person name="Calvi B.R."/>
            <person name="Bernardo de Carvalho A."/>
            <person name="Caspi A."/>
            <person name="Castrezana S."/>
            <person name="Celniker S.E."/>
            <person name="Chang J.L."/>
            <person name="Chapple C."/>
            <person name="Chatterji S."/>
            <person name="Chinwalla A."/>
            <person name="Civetta A."/>
            <person name="Clifton S.W."/>
            <person name="Comeron J.M."/>
            <person name="Costello J.C."/>
            <person name="Coyne J.A."/>
            <person name="Daub J."/>
            <person name="David R.G."/>
            <person name="Delcher A.L."/>
            <person name="Delehaunty K."/>
            <person name="Do C.B."/>
            <person name="Ebling H."/>
            <person name="Edwards K."/>
            <person name="Eickbush T."/>
            <person name="Evans J.D."/>
            <person name="Filipski A."/>
            <person name="Findeiss S."/>
            <person name="Freyhult E."/>
            <person name="Fulton L."/>
            <person name="Fulton R."/>
            <person name="Garcia A.C."/>
            <person name="Gardiner A."/>
            <person name="Garfield D.A."/>
            <person name="Garvin B.E."/>
            <person name="Gibson G."/>
            <person name="Gilbert D."/>
            <person name="Gnerre S."/>
            <person name="Godfrey J."/>
            <person name="Good R."/>
            <person name="Gotea V."/>
            <person name="Gravely B."/>
            <person name="Greenberg A.J."/>
            <person name="Griffiths-Jones S."/>
            <person name="Gross S."/>
            <person name="Guigo R."/>
            <person name="Gustafson E.A."/>
            <person name="Haerty W."/>
            <person name="Hahn M.W."/>
            <person name="Halligan D.L."/>
            <person name="Halpern A.L."/>
            <person name="Halter G.M."/>
            <person name="Han M.V."/>
            <person name="Heger A."/>
            <person name="Hillier L."/>
            <person name="Hinrichs A.S."/>
            <person name="Holmes I."/>
            <person name="Hoskins R.A."/>
            <person name="Hubisz M.J."/>
            <person name="Hultmark D."/>
            <person name="Huntley M.A."/>
            <person name="Jaffe D.B."/>
            <person name="Jagadeeshan S."/>
            <person name="Jeck W.R."/>
            <person name="Johnson J."/>
            <person name="Jones C.D."/>
            <person name="Jordan W.C."/>
            <person name="Karpen G.H."/>
            <person name="Kataoka E."/>
            <person name="Keightley P.D."/>
            <person name="Kheradpour P."/>
            <person name="Kirkness E.F."/>
            <person name="Koerich L.B."/>
            <person name="Kristiansen K."/>
            <person name="Kudrna D."/>
            <person name="Kulathinal R.J."/>
            <person name="Kumar S."/>
            <person name="Kwok R."/>
            <person name="Lander E."/>
            <person name="Langley C.H."/>
            <person name="Lapoint R."/>
            <person name="Lazzaro B.P."/>
            <person name="Lee S.J."/>
            <person name="Levesque L."/>
            <person name="Li R."/>
            <person name="Lin C.F."/>
            <person name="Lin M.F."/>
            <person name="Lindblad-Toh K."/>
            <person name="Llopart A."/>
            <person name="Long M."/>
            <person name="Low L."/>
            <person name="Lozovsky E."/>
            <person name="Lu J."/>
            <person name="Luo M."/>
            <person name="Machado C.A."/>
            <person name="Makalowski W."/>
            <person name="Marzo M."/>
            <person name="Matsuda M."/>
            <person name="Matzkin L."/>
            <person name="McAllister B."/>
            <person name="McBride C.S."/>
            <person name="McKernan B."/>
            <person name="McKernan K."/>
            <person name="Mendez-Lago M."/>
            <person name="Minx P."/>
            <person name="Mollenhauer M.U."/>
            <person name="Montooth K."/>
            <person name="Mount S.M."/>
            <person name="Mu X."/>
            <person name="Myers E."/>
            <person name="Negre B."/>
            <person name="Newfeld S."/>
            <person name="Nielsen R."/>
            <person name="Noor M.A."/>
            <person name="O'Grady P."/>
            <person name="Pachter L."/>
            <person name="Papaceit M."/>
            <person name="Parisi M.J."/>
            <person name="Parisi M."/>
            <person name="Parts L."/>
            <person name="Pedersen J.S."/>
            <person name="Pesole G."/>
            <person name="Phillippy A.M."/>
            <person name="Ponting C.P."/>
            <person name="Pop M."/>
            <person name="Porcelli D."/>
            <person name="Powell J.R."/>
            <person name="Prohaska S."/>
            <person name="Pruitt K."/>
            <person name="Puig M."/>
            <person name="Quesneville H."/>
            <person name="Ram K.R."/>
            <person name="Rand D."/>
            <person name="Rasmussen M.D."/>
            <person name="Reed L.K."/>
            <person name="Reenan R."/>
            <person name="Reily A."/>
            <person name="Remington K.A."/>
            <person name="Rieger T.T."/>
            <person name="Ritchie M.G."/>
            <person name="Robin C."/>
            <person name="Rogers Y.H."/>
            <person name="Rohde C."/>
            <person name="Rozas J."/>
            <person name="Rubenfield M.J."/>
            <person name="Ruiz A."/>
            <person name="Russo S."/>
            <person name="Salzberg S.L."/>
            <person name="Sanchez-Gracia A."/>
            <person name="Saranga D.J."/>
            <person name="Sato H."/>
            <person name="Schaeffer S.W."/>
            <person name="Schatz M.C."/>
            <person name="Schlenke T."/>
            <person name="Schwartz R."/>
            <person name="Segarra C."/>
            <person name="Singh R.S."/>
            <person name="Sirot L."/>
            <person name="Sirota M."/>
            <person name="Sisneros N.B."/>
            <person name="Smith C.D."/>
            <person name="Smith T.F."/>
            <person name="Spieth J."/>
            <person name="Stage D.E."/>
            <person name="Stark A."/>
            <person name="Stephan W."/>
            <person name="Strausberg R.L."/>
            <person name="Strempel S."/>
            <person name="Sturgill D."/>
            <person name="Sutton G."/>
            <person name="Sutton G.G."/>
            <person name="Tao W."/>
            <person name="Teichmann S."/>
            <person name="Tobari Y.N."/>
            <person name="Tomimura Y."/>
            <person name="Tsolas J.M."/>
            <person name="Valente V.L."/>
            <person name="Venter E."/>
            <person name="Venter J.C."/>
            <person name="Vicario S."/>
            <person name="Vieira F.G."/>
            <person name="Vilella A.J."/>
            <person name="Villasante A."/>
            <person name="Walenz B."/>
            <person name="Wang J."/>
            <person name="Wasserman M."/>
            <person name="Watts T."/>
            <person name="Wilson D."/>
            <person name="Wilson R.K."/>
            <person name="Wing R.A."/>
            <person name="Wolfner M.F."/>
            <person name="Wong A."/>
            <person name="Wong G.K."/>
            <person name="Wu C.I."/>
            <person name="Wu G."/>
            <person name="Yamamoto D."/>
            <person name="Yang H.P."/>
            <person name="Yang S.P."/>
            <person name="Yorke J.A."/>
            <person name="Yoshida K."/>
            <person name="Zdobnov E."/>
            <person name="Zhang P."/>
            <person name="Zhang Y."/>
            <person name="Zimin A.V."/>
            <person name="Baldwin J."/>
            <person name="Abdouelleil A."/>
            <person name="Abdulkadir J."/>
            <person name="Abebe A."/>
            <person name="Abera B."/>
            <person name="Abreu J."/>
            <person name="Acer S.C."/>
            <person name="Aftuck L."/>
            <person name="Alexander A."/>
            <person name="An P."/>
            <person name="Anderson E."/>
            <person name="Anderson S."/>
            <person name="Arachi H."/>
            <person name="Azer M."/>
            <person name="Bachantsang P."/>
            <person name="Barry A."/>
            <person name="Bayul T."/>
            <person name="Berlin A."/>
            <person name="Bessette D."/>
            <person name="Bloom T."/>
            <person name="Blye J."/>
            <person name="Boguslavskiy L."/>
            <person name="Bonnet C."/>
            <person name="Boukhgalter B."/>
            <person name="Bourzgui I."/>
            <person name="Brown A."/>
            <person name="Cahill P."/>
            <person name="Channer S."/>
            <person name="Cheshatsang Y."/>
            <person name="Chuda L."/>
            <person name="Citroen M."/>
            <person name="Collymore A."/>
            <person name="Cooke P."/>
            <person name="Costello M."/>
            <person name="D'Aco K."/>
            <person name="Daza R."/>
            <person name="De Haan G."/>
            <person name="DeGray S."/>
            <person name="DeMaso C."/>
            <person name="Dhargay N."/>
            <person name="Dooley K."/>
            <person name="Dooley E."/>
            <person name="Doricent M."/>
            <person name="Dorje P."/>
            <person name="Dorjee K."/>
            <person name="Dupes A."/>
            <person name="Elong R."/>
            <person name="Falk J."/>
            <person name="Farina A."/>
            <person name="Faro S."/>
            <person name="Ferguson D."/>
            <person name="Fisher S."/>
            <person name="Foley C.D."/>
            <person name="Franke A."/>
            <person name="Friedrich D."/>
            <person name="Gadbois L."/>
            <person name="Gearin G."/>
            <person name="Gearin C.R."/>
            <person name="Giannoukos G."/>
            <person name="Goode T."/>
            <person name="Graham J."/>
            <person name="Grandbois E."/>
            <person name="Grewal S."/>
            <person name="Gyaltsen K."/>
            <person name="Hafez N."/>
            <person name="Hagos B."/>
            <person name="Hall J."/>
            <person name="Henson C."/>
            <person name="Hollinger A."/>
            <person name="Honan T."/>
            <person name="Huard M.D."/>
            <person name="Hughes L."/>
            <person name="Hurhula B."/>
            <person name="Husby M.E."/>
            <person name="Kamat A."/>
            <person name="Kanga B."/>
            <person name="Kashin S."/>
            <person name="Khazanovich D."/>
            <person name="Kisner P."/>
            <person name="Lance K."/>
            <person name="Lara M."/>
            <person name="Lee W."/>
            <person name="Lennon N."/>
            <person name="Letendre F."/>
            <person name="LeVine R."/>
            <person name="Lipovsky A."/>
            <person name="Liu X."/>
            <person name="Liu J."/>
            <person name="Liu S."/>
            <person name="Lokyitsang T."/>
            <person name="Lokyitsang Y."/>
            <person name="Lubonja R."/>
            <person name="Lui A."/>
            <person name="MacDonald P."/>
            <person name="Magnisalis V."/>
            <person name="Maru K."/>
            <person name="Matthews C."/>
            <person name="McCusker W."/>
            <person name="McDonough S."/>
            <person name="Mehta T."/>
            <person name="Meldrim J."/>
            <person name="Meneus L."/>
            <person name="Mihai O."/>
            <person name="Mihalev A."/>
            <person name="Mihova T."/>
            <person name="Mittelman R."/>
            <person name="Mlenga V."/>
            <person name="Montmayeur A."/>
            <person name="Mulrain L."/>
            <person name="Navidi A."/>
            <person name="Naylor J."/>
            <person name="Negash T."/>
            <person name="Nguyen T."/>
            <person name="Nguyen N."/>
            <person name="Nicol R."/>
            <person name="Norbu C."/>
            <person name="Norbu N."/>
            <person name="Novod N."/>
            <person name="O'Neill B."/>
            <person name="Osman S."/>
            <person name="Markiewicz E."/>
            <person name="Oyono O.L."/>
            <person name="Patti C."/>
            <person name="Phunkhang P."/>
            <person name="Pierre F."/>
            <person name="Priest M."/>
            <person name="Raghuraman S."/>
            <person name="Rege F."/>
            <person name="Reyes R."/>
            <person name="Rise C."/>
            <person name="Rogov P."/>
            <person name="Ross K."/>
            <person name="Ryan E."/>
            <person name="Settipalli S."/>
            <person name="Shea T."/>
            <person name="Sherpa N."/>
            <person name="Shi L."/>
            <person name="Shih D."/>
            <person name="Sparrow T."/>
            <person name="Spaulding J."/>
            <person name="Stalker J."/>
            <person name="Stange-Thomann N."/>
            <person name="Stavropoulos S."/>
            <person name="Stone C."/>
            <person name="Strader C."/>
            <person name="Tesfaye S."/>
            <person name="Thomson T."/>
            <person name="Thoulutsang Y."/>
            <person name="Thoulutsang D."/>
            <person name="Topham K."/>
            <person name="Topping I."/>
            <person name="Tsamla T."/>
            <person name="Vassiliev H."/>
            <person name="Vo A."/>
            <person name="Wangchuk T."/>
            <person name="Wangdi T."/>
            <person name="Weiand M."/>
            <person name="Wilkinson J."/>
            <person name="Wilson A."/>
            <person name="Yadav S."/>
            <person name="Young G."/>
            <person name="Yu Q."/>
            <person name="Zembek L."/>
            <person name="Zhong D."/>
            <person name="Zimmer A."/>
            <person name="Zwirko Z."/>
            <person name="Jaffe D.B."/>
            <person name="Alvarez P."/>
            <person name="Brockman W."/>
            <person name="Butler J."/>
            <person name="Chin C."/>
            <person name="Gnerre S."/>
            <person name="Grabherr M."/>
            <person name="Kleber M."/>
            <person name="Mauceli E."/>
            <person name="MacCallum I."/>
        </authorList>
    </citation>
    <scope>NUCLEOTIDE SEQUENCE [LARGE SCALE GENOMIC DNA]</scope>
    <source>
        <strain evidence="3">Tucson 15287-2541.00</strain>
    </source>
</reference>
<dbReference type="GO" id="GO:0000794">
    <property type="term" value="C:condensed nuclear chromosome"/>
    <property type="evidence" value="ECO:0007669"/>
    <property type="project" value="EnsemblMetazoa"/>
</dbReference>
<dbReference type="GO" id="GO:0007062">
    <property type="term" value="P:sister chromatid cohesion"/>
    <property type="evidence" value="ECO:0007669"/>
    <property type="project" value="TreeGrafter"/>
</dbReference>
<dbReference type="InterPro" id="IPR039662">
    <property type="entry name" value="Cohesin_Scc3/SA"/>
</dbReference>
<dbReference type="OMA" id="SCHRDFH"/>
<proteinExistence type="inferred from homology"/>
<dbReference type="PANTHER" id="PTHR11199:SF0">
    <property type="entry name" value="LD34181P-RELATED"/>
    <property type="match status" value="1"/>
</dbReference>
<dbReference type="HOGENOM" id="CLU_1653942_0_0_1"/>
<dbReference type="STRING" id="7222.B4K498"/>
<protein>
    <submittedName>
        <fullName evidence="2">GH23385</fullName>
    </submittedName>
</protein>
<gene>
    <name evidence="2" type="primary">Dgri\GH23385</name>
    <name evidence="2" type="ORF">Dgri_GH23385</name>
</gene>
<dbReference type="PANTHER" id="PTHR11199">
    <property type="entry name" value="STROMAL ANTIGEN"/>
    <property type="match status" value="1"/>
</dbReference>
<dbReference type="GO" id="GO:0005730">
    <property type="term" value="C:nucleolus"/>
    <property type="evidence" value="ECO:0007669"/>
    <property type="project" value="EnsemblMetazoa"/>
</dbReference>
<evidence type="ECO:0000313" key="3">
    <source>
        <dbReference type="Proteomes" id="UP000001070"/>
    </source>
</evidence>
<name>B4K498_DROGR</name>
<dbReference type="InParanoid" id="B4K498"/>
<comment type="similarity">
    <text evidence="1">Belongs to the SCC3 family.</text>
</comment>
<dbReference type="Proteomes" id="UP000001070">
    <property type="component" value="Unassembled WGS sequence"/>
</dbReference>
<dbReference type="OrthoDB" id="498590at2759"/>
<dbReference type="eggNOG" id="KOG2011">
    <property type="taxonomic scope" value="Eukaryota"/>
</dbReference>
<dbReference type="GO" id="GO:0000785">
    <property type="term" value="C:chromatin"/>
    <property type="evidence" value="ECO:0007669"/>
    <property type="project" value="TreeGrafter"/>
</dbReference>
<dbReference type="GO" id="GO:0003682">
    <property type="term" value="F:chromatin binding"/>
    <property type="evidence" value="ECO:0007669"/>
    <property type="project" value="TreeGrafter"/>
</dbReference>
<evidence type="ECO:0000256" key="1">
    <source>
        <dbReference type="ARBA" id="ARBA00005486"/>
    </source>
</evidence>
<evidence type="ECO:0000313" key="2">
    <source>
        <dbReference type="EMBL" id="EDW04443.1"/>
    </source>
</evidence>
<accession>B4K498</accession>
<dbReference type="AlphaFoldDB" id="B4K498"/>
<keyword evidence="3" id="KW-1185">Reference proteome</keyword>
<organism evidence="3">
    <name type="scientific">Drosophila grimshawi</name>
    <name type="common">Hawaiian fruit fly</name>
    <name type="synonym">Idiomyia grimshawi</name>
    <dbReference type="NCBI Taxonomy" id="7222"/>
    <lineage>
        <taxon>Eukaryota</taxon>
        <taxon>Metazoa</taxon>
        <taxon>Ecdysozoa</taxon>
        <taxon>Arthropoda</taxon>
        <taxon>Hexapoda</taxon>
        <taxon>Insecta</taxon>
        <taxon>Pterygota</taxon>
        <taxon>Neoptera</taxon>
        <taxon>Endopterygota</taxon>
        <taxon>Diptera</taxon>
        <taxon>Brachycera</taxon>
        <taxon>Muscomorpha</taxon>
        <taxon>Ephydroidea</taxon>
        <taxon>Drosophilidae</taxon>
        <taxon>Drosophila</taxon>
        <taxon>Hawaiian Drosophila</taxon>
    </lineage>
</organism>
<dbReference type="GO" id="GO:0008278">
    <property type="term" value="C:cohesin complex"/>
    <property type="evidence" value="ECO:0007669"/>
    <property type="project" value="TreeGrafter"/>
</dbReference>
<sequence length="160" mass="18329">MRSLMERSIAMNPPNFGMTVMHTILMVYKRIRVIYPDASVAATSLDFAELIRLAEMLAEQLNSSQLEARQSVVVLHRAGIRFASDHQNSNLLFLSVTQQFIPQLLAQDMLDVHRFLNTNYPSNLSNSSTEYWLSLVSYRNALDIAIAKSCHRDFHLQQEE</sequence>